<dbReference type="Proteomes" id="UP000766486">
    <property type="component" value="Unassembled WGS sequence"/>
</dbReference>
<reference evidence="2 3" key="1">
    <citation type="submission" date="2019-06" db="EMBL/GenBank/DDBJ databases">
        <authorList>
            <person name="Broberg M."/>
        </authorList>
    </citation>
    <scope>NUCLEOTIDE SEQUENCE [LARGE SCALE GENOMIC DNA]</scope>
</reference>
<evidence type="ECO:0000256" key="1">
    <source>
        <dbReference type="SAM" id="SignalP"/>
    </source>
</evidence>
<protein>
    <recommendedName>
        <fullName evidence="4">NADP-dependent oxidoreductase domain-containing protein</fullName>
    </recommendedName>
</protein>
<comment type="caution">
    <text evidence="2">The sequence shown here is derived from an EMBL/GenBank/DDBJ whole genome shotgun (WGS) entry which is preliminary data.</text>
</comment>
<gene>
    <name evidence="2" type="ORF">CLO192961_LOCUS117182</name>
</gene>
<keyword evidence="3" id="KW-1185">Reference proteome</keyword>
<dbReference type="EMBL" id="CABFNS010000705">
    <property type="protein sequence ID" value="VUC23405.1"/>
    <property type="molecule type" value="Genomic_DNA"/>
</dbReference>
<feature type="chain" id="PRO_5047312660" description="NADP-dependent oxidoreductase domain-containing protein" evidence="1">
    <location>
        <begin position="17"/>
        <end position="204"/>
    </location>
</feature>
<keyword evidence="1" id="KW-0732">Signal</keyword>
<evidence type="ECO:0008006" key="4">
    <source>
        <dbReference type="Google" id="ProtNLM"/>
    </source>
</evidence>
<proteinExistence type="predicted"/>
<evidence type="ECO:0000313" key="2">
    <source>
        <dbReference type="EMBL" id="VUC23405.1"/>
    </source>
</evidence>
<accession>A0ABY6TXE4</accession>
<feature type="signal peptide" evidence="1">
    <location>
        <begin position="1"/>
        <end position="16"/>
    </location>
</feature>
<name>A0ABY6TXE4_BIOOC</name>
<evidence type="ECO:0000313" key="3">
    <source>
        <dbReference type="Proteomes" id="UP000766486"/>
    </source>
</evidence>
<sequence length="204" mass="22269">MAFLNVLLVLSTLAAAVPANCHPRKVAWPQKKGCGEINIIFTGFPAFHGPYTGPPEYSPEGIDLALRNNTIDLVQSGYNMHVILQGLEEPATNIADRMKNKTWDLTGVGFGQRGSNRPEVTNRLEDVLLLYRENAPLAPHIFNWSPDSFAAAVKARAPLSEDCTNSPGQLITYEEVCTPENCEKVTVVTNGSLEDLLKGPIPQV</sequence>
<organism evidence="2 3">
    <name type="scientific">Bionectria ochroleuca</name>
    <name type="common">Gliocladium roseum</name>
    <dbReference type="NCBI Taxonomy" id="29856"/>
    <lineage>
        <taxon>Eukaryota</taxon>
        <taxon>Fungi</taxon>
        <taxon>Dikarya</taxon>
        <taxon>Ascomycota</taxon>
        <taxon>Pezizomycotina</taxon>
        <taxon>Sordariomycetes</taxon>
        <taxon>Hypocreomycetidae</taxon>
        <taxon>Hypocreales</taxon>
        <taxon>Bionectriaceae</taxon>
        <taxon>Clonostachys</taxon>
    </lineage>
</organism>